<feature type="domain" description="4-oxalocrotonate tautomerase-like" evidence="3">
    <location>
        <begin position="2"/>
        <end position="56"/>
    </location>
</feature>
<keyword evidence="5" id="KW-1185">Reference proteome</keyword>
<dbReference type="InterPro" id="IPR014347">
    <property type="entry name" value="Tautomerase/MIF_sf"/>
</dbReference>
<dbReference type="SUPFAM" id="SSF55331">
    <property type="entry name" value="Tautomerase/MIF"/>
    <property type="match status" value="1"/>
</dbReference>
<evidence type="ECO:0000313" key="4">
    <source>
        <dbReference type="EMBL" id="MCK7595024.1"/>
    </source>
</evidence>
<proteinExistence type="inferred from homology"/>
<dbReference type="Gene3D" id="3.30.429.10">
    <property type="entry name" value="Macrophage Migration Inhibitory Factor"/>
    <property type="match status" value="1"/>
</dbReference>
<dbReference type="NCBIfam" id="NF002571">
    <property type="entry name" value="PRK02220.1"/>
    <property type="match status" value="1"/>
</dbReference>
<dbReference type="PANTHER" id="PTHR35530">
    <property type="entry name" value="TAUTOMERASE-RELATED"/>
    <property type="match status" value="1"/>
</dbReference>
<protein>
    <submittedName>
        <fullName evidence="4">4-oxalocrotonate tautomerase family protein</fullName>
    </submittedName>
</protein>
<comment type="caution">
    <text evidence="4">The sequence shown here is derived from an EMBL/GenBank/DDBJ whole genome shotgun (WGS) entry which is preliminary data.</text>
</comment>
<reference evidence="4" key="1">
    <citation type="submission" date="2022-04" db="EMBL/GenBank/DDBJ databases">
        <title>Lysobacter sp. CAU 1642 isolated from sea sand.</title>
        <authorList>
            <person name="Kim W."/>
        </authorList>
    </citation>
    <scope>NUCLEOTIDE SEQUENCE</scope>
    <source>
        <strain evidence="4">CAU 1642</strain>
    </source>
</reference>
<organism evidence="4 5">
    <name type="scientific">Pseudomarimonas salicorniae</name>
    <dbReference type="NCBI Taxonomy" id="2933270"/>
    <lineage>
        <taxon>Bacteria</taxon>
        <taxon>Pseudomonadati</taxon>
        <taxon>Pseudomonadota</taxon>
        <taxon>Gammaproteobacteria</taxon>
        <taxon>Lysobacterales</taxon>
        <taxon>Lysobacteraceae</taxon>
        <taxon>Pseudomarimonas</taxon>
    </lineage>
</organism>
<dbReference type="EMBL" id="JALNMH010000013">
    <property type="protein sequence ID" value="MCK7595024.1"/>
    <property type="molecule type" value="Genomic_DNA"/>
</dbReference>
<gene>
    <name evidence="4" type="ORF">M0G41_15245</name>
</gene>
<evidence type="ECO:0000256" key="1">
    <source>
        <dbReference type="ARBA" id="ARBA00006723"/>
    </source>
</evidence>
<sequence>MPYVNVQILRGTSRDQRKALVEDITRSLVERLGKRPETIHIVIQEIDEAHWGFAGMLTDDWKRQQG</sequence>
<dbReference type="Proteomes" id="UP001431449">
    <property type="component" value="Unassembled WGS sequence"/>
</dbReference>
<evidence type="ECO:0000259" key="3">
    <source>
        <dbReference type="Pfam" id="PF01361"/>
    </source>
</evidence>
<accession>A0ABT0GKG3</accession>
<evidence type="ECO:0000256" key="2">
    <source>
        <dbReference type="ARBA" id="ARBA00023235"/>
    </source>
</evidence>
<keyword evidence="2" id="KW-0413">Isomerase</keyword>
<comment type="similarity">
    <text evidence="1">Belongs to the 4-oxalocrotonate tautomerase family.</text>
</comment>
<name>A0ABT0GKG3_9GAMM</name>
<dbReference type="InterPro" id="IPR004370">
    <property type="entry name" value="4-OT-like_dom"/>
</dbReference>
<dbReference type="PANTHER" id="PTHR35530:SF1">
    <property type="entry name" value="2-HYDROXYMUCONATE TAUTOMERASE"/>
    <property type="match status" value="1"/>
</dbReference>
<evidence type="ECO:0000313" key="5">
    <source>
        <dbReference type="Proteomes" id="UP001431449"/>
    </source>
</evidence>
<dbReference type="Pfam" id="PF01361">
    <property type="entry name" value="Tautomerase"/>
    <property type="match status" value="1"/>
</dbReference>